<evidence type="ECO:0000313" key="2">
    <source>
        <dbReference type="EMBL" id="BCI52316.1"/>
    </source>
</evidence>
<dbReference type="Proteomes" id="UP000515734">
    <property type="component" value="Chromosome"/>
</dbReference>
<dbReference type="NCBIfam" id="TIGR03619">
    <property type="entry name" value="F420_Rv2161c"/>
    <property type="match status" value="1"/>
</dbReference>
<feature type="domain" description="Luciferase-like" evidence="1">
    <location>
        <begin position="17"/>
        <end position="266"/>
    </location>
</feature>
<dbReference type="Pfam" id="PF00296">
    <property type="entry name" value="Bac_luciferase"/>
    <property type="match status" value="1"/>
</dbReference>
<organism evidence="2 3">
    <name type="scientific">Mycolicibacterium litorale</name>
    <dbReference type="NCBI Taxonomy" id="758802"/>
    <lineage>
        <taxon>Bacteria</taxon>
        <taxon>Bacillati</taxon>
        <taxon>Actinomycetota</taxon>
        <taxon>Actinomycetes</taxon>
        <taxon>Mycobacteriales</taxon>
        <taxon>Mycobacteriaceae</taxon>
        <taxon>Mycolicibacterium</taxon>
    </lineage>
</organism>
<name>A0A6S6P2T4_9MYCO</name>
<gene>
    <name evidence="2" type="ORF">NIIDNTM18_15940</name>
</gene>
<dbReference type="GO" id="GO:0016705">
    <property type="term" value="F:oxidoreductase activity, acting on paired donors, with incorporation or reduction of molecular oxygen"/>
    <property type="evidence" value="ECO:0007669"/>
    <property type="project" value="InterPro"/>
</dbReference>
<dbReference type="PANTHER" id="PTHR30011">
    <property type="entry name" value="ALKANESULFONATE MONOOXYGENASE-RELATED"/>
    <property type="match status" value="1"/>
</dbReference>
<dbReference type="InterPro" id="IPR036661">
    <property type="entry name" value="Luciferase-like_sf"/>
</dbReference>
<dbReference type="SUPFAM" id="SSF51679">
    <property type="entry name" value="Bacterial luciferase-like"/>
    <property type="match status" value="1"/>
</dbReference>
<dbReference type="InterPro" id="IPR019921">
    <property type="entry name" value="Lucif-like_OxRdtase_Rv2161c"/>
</dbReference>
<evidence type="ECO:0000313" key="3">
    <source>
        <dbReference type="Proteomes" id="UP000515734"/>
    </source>
</evidence>
<sequence>MNLGLRLPQRLGVDLRHDVVDAARTAEAAGYASVWTYERLLFPEKPVEPYVEQPNVPWPEHSRQAADPLAVLTAAAVATEKVRLGVALLVAALHTPVQLAKALATVDQISGGRVIAGMGTGWSTDEFRAAGAARADRARFLDETLDVFGAVWGPDPVTFCSPRVVIDNAAVLPKPVSTIPVLLGGGARAGSKALRRIAERADGWLPVLSTPGKAGAAELRAGWERIREAAAEYGRDPSRMTMVVVGNVTFTDRPAGADRPAFVGSLDQIMDDIAAAAEAGADELIVDLNLQDWFTSTPQMLETAVEIRERVAAW</sequence>
<dbReference type="InterPro" id="IPR051260">
    <property type="entry name" value="Diverse_substr_monoxygenases"/>
</dbReference>
<dbReference type="EMBL" id="AP023287">
    <property type="protein sequence ID" value="BCI52316.1"/>
    <property type="molecule type" value="Genomic_DNA"/>
</dbReference>
<dbReference type="Gene3D" id="3.20.20.30">
    <property type="entry name" value="Luciferase-like domain"/>
    <property type="match status" value="1"/>
</dbReference>
<dbReference type="AlphaFoldDB" id="A0A6S6P2T4"/>
<proteinExistence type="predicted"/>
<dbReference type="InterPro" id="IPR011251">
    <property type="entry name" value="Luciferase-like_dom"/>
</dbReference>
<protein>
    <submittedName>
        <fullName evidence="2">LLM class F420-dependent oxidoreductase</fullName>
    </submittedName>
</protein>
<reference evidence="2 3" key="1">
    <citation type="submission" date="2020-07" db="EMBL/GenBank/DDBJ databases">
        <title>Complete genome sequence of Mycolicibacterium litorale like strain isolated from cardiac implantable electronic device infection.</title>
        <authorList>
            <person name="Fukano H."/>
            <person name="Miyama H."/>
            <person name="Hoshino Y."/>
        </authorList>
    </citation>
    <scope>NUCLEOTIDE SEQUENCE [LARGE SCALE GENOMIC DNA]</scope>
    <source>
        <strain evidence="2 3">NIIDNTM18</strain>
    </source>
</reference>
<accession>A0A6S6P2T4</accession>
<dbReference type="PANTHER" id="PTHR30011:SF32">
    <property type="entry name" value="CONSERVED PROTEIN"/>
    <property type="match status" value="1"/>
</dbReference>
<evidence type="ECO:0000259" key="1">
    <source>
        <dbReference type="Pfam" id="PF00296"/>
    </source>
</evidence>